<dbReference type="PANTHER" id="PTHR12411">
    <property type="entry name" value="CYSTEINE PROTEASE FAMILY C1-RELATED"/>
    <property type="match status" value="1"/>
</dbReference>
<accession>A0AA35RAQ6</accession>
<protein>
    <submittedName>
        <fullName evidence="5">Cathepsin L</fullName>
    </submittedName>
</protein>
<dbReference type="Pfam" id="PF00112">
    <property type="entry name" value="Peptidase_C1"/>
    <property type="match status" value="1"/>
</dbReference>
<dbReference type="Gene3D" id="1.10.287.2250">
    <property type="match status" value="1"/>
</dbReference>
<dbReference type="EMBL" id="CASHTH010000735">
    <property type="protein sequence ID" value="CAI8006921.1"/>
    <property type="molecule type" value="Genomic_DNA"/>
</dbReference>
<feature type="signal peptide" evidence="2">
    <location>
        <begin position="1"/>
        <end position="23"/>
    </location>
</feature>
<dbReference type="CDD" id="cd02248">
    <property type="entry name" value="Peptidase_C1A"/>
    <property type="match status" value="1"/>
</dbReference>
<dbReference type="Gene3D" id="3.90.70.10">
    <property type="entry name" value="Cysteine proteinases"/>
    <property type="match status" value="1"/>
</dbReference>
<evidence type="ECO:0000313" key="5">
    <source>
        <dbReference type="EMBL" id="CAI8006921.1"/>
    </source>
</evidence>
<feature type="chain" id="PRO_5041278517" evidence="2">
    <location>
        <begin position="24"/>
        <end position="288"/>
    </location>
</feature>
<dbReference type="GO" id="GO:0008234">
    <property type="term" value="F:cysteine-type peptidase activity"/>
    <property type="evidence" value="ECO:0007669"/>
    <property type="project" value="InterPro"/>
</dbReference>
<name>A0AA35RAQ6_GEOBA</name>
<feature type="domain" description="Cathepsin propeptide inhibitor" evidence="4">
    <location>
        <begin position="30"/>
        <end position="86"/>
    </location>
</feature>
<evidence type="ECO:0000313" key="6">
    <source>
        <dbReference type="Proteomes" id="UP001174909"/>
    </source>
</evidence>
<comment type="similarity">
    <text evidence="1">Belongs to the peptidase C1 family.</text>
</comment>
<dbReference type="SUPFAM" id="SSF54001">
    <property type="entry name" value="Cysteine proteinases"/>
    <property type="match status" value="1"/>
</dbReference>
<organism evidence="5 6">
    <name type="scientific">Geodia barretti</name>
    <name type="common">Barrett's horny sponge</name>
    <dbReference type="NCBI Taxonomy" id="519541"/>
    <lineage>
        <taxon>Eukaryota</taxon>
        <taxon>Metazoa</taxon>
        <taxon>Porifera</taxon>
        <taxon>Demospongiae</taxon>
        <taxon>Heteroscleromorpha</taxon>
        <taxon>Tetractinellida</taxon>
        <taxon>Astrophorina</taxon>
        <taxon>Geodiidae</taxon>
        <taxon>Geodia</taxon>
    </lineage>
</organism>
<reference evidence="5" key="1">
    <citation type="submission" date="2023-03" db="EMBL/GenBank/DDBJ databases">
        <authorList>
            <person name="Steffen K."/>
            <person name="Cardenas P."/>
        </authorList>
    </citation>
    <scope>NUCLEOTIDE SEQUENCE</scope>
</reference>
<evidence type="ECO:0000256" key="1">
    <source>
        <dbReference type="ARBA" id="ARBA00008455"/>
    </source>
</evidence>
<evidence type="ECO:0000259" key="3">
    <source>
        <dbReference type="SMART" id="SM00645"/>
    </source>
</evidence>
<dbReference type="AlphaFoldDB" id="A0AA35RAQ6"/>
<sequence>MRRAVAAAFVVAFTLCLPSLSAARTLSEEWHSWKTRHEKVYVDRGEENVRQQIWIQNRARISAHNRGNTSFTLALNQFADMVSDQRRCRASWAFSAAGAMEGQYAKSCGKLVALSAQQLVDCSWKYGSQGCNGGSPSKAFSYVVDNGICSSVNYPFLGFMWQCMAQYCGKSASAIDERMVRPQNETDLLDALYHVGPLSVMVDGSSYNFLFYEDGVFSDTNCGCDETSLNHAMLLVGYVAYEESQQSYWILKNSWGVSWGADGYMLLQRGQNMCGIATQATYPVVISM</sequence>
<dbReference type="Proteomes" id="UP001174909">
    <property type="component" value="Unassembled WGS sequence"/>
</dbReference>
<dbReference type="InterPro" id="IPR013128">
    <property type="entry name" value="Peptidase_C1A"/>
</dbReference>
<dbReference type="InterPro" id="IPR039417">
    <property type="entry name" value="Peptidase_C1A_papain-like"/>
</dbReference>
<dbReference type="GO" id="GO:0006508">
    <property type="term" value="P:proteolysis"/>
    <property type="evidence" value="ECO:0007669"/>
    <property type="project" value="InterPro"/>
</dbReference>
<keyword evidence="6" id="KW-1185">Reference proteome</keyword>
<keyword evidence="2" id="KW-0732">Signal</keyword>
<dbReference type="SMART" id="SM00848">
    <property type="entry name" value="Inhibitor_I29"/>
    <property type="match status" value="1"/>
</dbReference>
<dbReference type="InterPro" id="IPR038765">
    <property type="entry name" value="Papain-like_cys_pep_sf"/>
</dbReference>
<evidence type="ECO:0000256" key="2">
    <source>
        <dbReference type="SAM" id="SignalP"/>
    </source>
</evidence>
<comment type="caution">
    <text evidence="5">The sequence shown here is derived from an EMBL/GenBank/DDBJ whole genome shotgun (WGS) entry which is preliminary data.</text>
</comment>
<dbReference type="SMART" id="SM00645">
    <property type="entry name" value="Pept_C1"/>
    <property type="match status" value="1"/>
</dbReference>
<feature type="domain" description="Peptidase C1A papain C-terminal" evidence="3">
    <location>
        <begin position="67"/>
        <end position="284"/>
    </location>
</feature>
<dbReference type="PROSITE" id="PS00640">
    <property type="entry name" value="THIOL_PROTEASE_ASN"/>
    <property type="match status" value="1"/>
</dbReference>
<gene>
    <name evidence="5" type="ORF">GBAR_LOCUS4966</name>
</gene>
<dbReference type="InterPro" id="IPR000668">
    <property type="entry name" value="Peptidase_C1A_C"/>
</dbReference>
<dbReference type="InterPro" id="IPR013201">
    <property type="entry name" value="Prot_inhib_I29"/>
</dbReference>
<evidence type="ECO:0000259" key="4">
    <source>
        <dbReference type="SMART" id="SM00848"/>
    </source>
</evidence>
<dbReference type="InterPro" id="IPR025661">
    <property type="entry name" value="Pept_asp_AS"/>
</dbReference>
<proteinExistence type="inferred from homology"/>